<comment type="caution">
    <text evidence="2">The sequence shown here is derived from an EMBL/GenBank/DDBJ whole genome shotgun (WGS) entry which is preliminary data.</text>
</comment>
<accession>A0A3R8LQ99</accession>
<feature type="transmembrane region" description="Helical" evidence="1">
    <location>
        <begin position="43"/>
        <end position="64"/>
    </location>
</feature>
<dbReference type="Proteomes" id="UP000270261">
    <property type="component" value="Unassembled WGS sequence"/>
</dbReference>
<reference evidence="2 3" key="1">
    <citation type="submission" date="2018-11" db="EMBL/GenBank/DDBJ databases">
        <title>Genome sequencing of Lautropia sp. KCOM 2505 (= ChDC F240).</title>
        <authorList>
            <person name="Kook J.-K."/>
            <person name="Park S.-N."/>
            <person name="Lim Y.K."/>
        </authorList>
    </citation>
    <scope>NUCLEOTIDE SEQUENCE [LARGE SCALE GENOMIC DNA]</scope>
    <source>
        <strain evidence="2 3">KCOM 2505</strain>
    </source>
</reference>
<organism evidence="2 3">
    <name type="scientific">Lautropia dentalis</name>
    <dbReference type="NCBI Taxonomy" id="2490857"/>
    <lineage>
        <taxon>Bacteria</taxon>
        <taxon>Pseudomonadati</taxon>
        <taxon>Pseudomonadota</taxon>
        <taxon>Betaproteobacteria</taxon>
        <taxon>Burkholderiales</taxon>
        <taxon>Burkholderiaceae</taxon>
        <taxon>Lautropia</taxon>
    </lineage>
</organism>
<sequence length="92" mass="10306">MELQPHGLDHWSNSAHQPCIAGISAWVAIPWVVAFFASSWAFFWIALALTALAIYVQGILRMSFASAGRALRIMITGRIKHTRNDLRTIISR</sequence>
<evidence type="ECO:0000313" key="2">
    <source>
        <dbReference type="EMBL" id="RRN44285.1"/>
    </source>
</evidence>
<keyword evidence="3" id="KW-1185">Reference proteome</keyword>
<dbReference type="EMBL" id="RRUE01000002">
    <property type="protein sequence ID" value="RRN44285.1"/>
    <property type="molecule type" value="Genomic_DNA"/>
</dbReference>
<evidence type="ECO:0000313" key="3">
    <source>
        <dbReference type="Proteomes" id="UP000270261"/>
    </source>
</evidence>
<gene>
    <name evidence="2" type="ORF">EHV23_13235</name>
</gene>
<dbReference type="AlphaFoldDB" id="A0A3R8LQ99"/>
<proteinExistence type="predicted"/>
<evidence type="ECO:0000256" key="1">
    <source>
        <dbReference type="SAM" id="Phobius"/>
    </source>
</evidence>
<dbReference type="RefSeq" id="WP_125096480.1">
    <property type="nucleotide sequence ID" value="NZ_RRUE01000002.1"/>
</dbReference>
<feature type="transmembrane region" description="Helical" evidence="1">
    <location>
        <begin position="20"/>
        <end position="37"/>
    </location>
</feature>
<keyword evidence="1" id="KW-0472">Membrane</keyword>
<protein>
    <submittedName>
        <fullName evidence="2">Uncharacterized protein</fullName>
    </submittedName>
</protein>
<keyword evidence="1" id="KW-0812">Transmembrane</keyword>
<keyword evidence="1" id="KW-1133">Transmembrane helix</keyword>
<name>A0A3R8LQ99_9BURK</name>